<name>A0ABR2D4N7_9ROSI</name>
<gene>
    <name evidence="1" type="ORF">V6N12_060515</name>
</gene>
<sequence length="192" mass="21210">MKPSTRSQHKTRGSFLFLTMLPGSFTGGTLKNCSLLQAASSVLAGGSDTLSSQDMGIVSRISSRKDSASEQVTQGEFESLHRDLIVLHGAWEFDPLDLGNPFPNHECFVHLWHGDQDKIVPITISRYIAERLPWIQYHEISGAGHFFPLGEGMFICSSLAYFTHKFVTHGDAFPLSYDSDIARGFVLKACSV</sequence>
<protein>
    <submittedName>
        <fullName evidence="1">Uncharacterized protein</fullName>
    </submittedName>
</protein>
<dbReference type="Proteomes" id="UP001472677">
    <property type="component" value="Unassembled WGS sequence"/>
</dbReference>
<reference evidence="1 2" key="1">
    <citation type="journal article" date="2024" name="G3 (Bethesda)">
        <title>Genome assembly of Hibiscus sabdariffa L. provides insights into metabolisms of medicinal natural products.</title>
        <authorList>
            <person name="Kim T."/>
        </authorList>
    </citation>
    <scope>NUCLEOTIDE SEQUENCE [LARGE SCALE GENOMIC DNA]</scope>
    <source>
        <strain evidence="1">TK-2024</strain>
        <tissue evidence="1">Old leaves</tissue>
    </source>
</reference>
<comment type="caution">
    <text evidence="1">The sequence shown here is derived from an EMBL/GenBank/DDBJ whole genome shotgun (WGS) entry which is preliminary data.</text>
</comment>
<dbReference type="InterPro" id="IPR029058">
    <property type="entry name" value="AB_hydrolase_fold"/>
</dbReference>
<dbReference type="PANTHER" id="PTHR45763">
    <property type="entry name" value="HYDROLASE, ALPHA/BETA FOLD FAMILY PROTEIN, EXPRESSED-RELATED"/>
    <property type="match status" value="1"/>
</dbReference>
<dbReference type="Gene3D" id="3.40.50.1820">
    <property type="entry name" value="alpha/beta hydrolase"/>
    <property type="match status" value="1"/>
</dbReference>
<proteinExistence type="predicted"/>
<accession>A0ABR2D4N7</accession>
<organism evidence="1 2">
    <name type="scientific">Hibiscus sabdariffa</name>
    <name type="common">roselle</name>
    <dbReference type="NCBI Taxonomy" id="183260"/>
    <lineage>
        <taxon>Eukaryota</taxon>
        <taxon>Viridiplantae</taxon>
        <taxon>Streptophyta</taxon>
        <taxon>Embryophyta</taxon>
        <taxon>Tracheophyta</taxon>
        <taxon>Spermatophyta</taxon>
        <taxon>Magnoliopsida</taxon>
        <taxon>eudicotyledons</taxon>
        <taxon>Gunneridae</taxon>
        <taxon>Pentapetalae</taxon>
        <taxon>rosids</taxon>
        <taxon>malvids</taxon>
        <taxon>Malvales</taxon>
        <taxon>Malvaceae</taxon>
        <taxon>Malvoideae</taxon>
        <taxon>Hibiscus</taxon>
    </lineage>
</organism>
<evidence type="ECO:0000313" key="2">
    <source>
        <dbReference type="Proteomes" id="UP001472677"/>
    </source>
</evidence>
<keyword evidence="2" id="KW-1185">Reference proteome</keyword>
<evidence type="ECO:0000313" key="1">
    <source>
        <dbReference type="EMBL" id="KAK8529743.1"/>
    </source>
</evidence>
<dbReference type="EMBL" id="JBBPBM010000036">
    <property type="protein sequence ID" value="KAK8529743.1"/>
    <property type="molecule type" value="Genomic_DNA"/>
</dbReference>
<dbReference type="PANTHER" id="PTHR45763:SF42">
    <property type="entry name" value="PUTATIVE-RELATED"/>
    <property type="match status" value="1"/>
</dbReference>
<dbReference type="SUPFAM" id="SSF53474">
    <property type="entry name" value="alpha/beta-Hydrolases"/>
    <property type="match status" value="1"/>
</dbReference>